<feature type="non-terminal residue" evidence="1">
    <location>
        <position position="1"/>
    </location>
</feature>
<proteinExistence type="predicted"/>
<dbReference type="STRING" id="6184.A0A430Q9F4"/>
<dbReference type="SMART" id="SM00696">
    <property type="entry name" value="DM9"/>
    <property type="match status" value="2"/>
</dbReference>
<dbReference type="PANTHER" id="PTHR31649:SF1">
    <property type="entry name" value="FARNESOIC ACID O-METHYL TRANSFERASE DOMAIN-CONTAINING PROTEIN"/>
    <property type="match status" value="1"/>
</dbReference>
<gene>
    <name evidence="1" type="ORF">DC041_0005923</name>
</gene>
<sequence>IYLLMAKIGKGVQILLSWIPQSHGKYPENAISVGDGVYVVRSRFLNEMLPGKLVPKEGKCYCSHGGEEIELTEYEVLCDTSLHELGKGYEWVKSSGGEYPKRAIIAGIGSDGKPLYIAKGYVENNVCVGKLHEGHVCAYMPWGRRENPIPDYEVLVWKKIKNLNNVTFSLNKITVFYSF</sequence>
<dbReference type="InterPro" id="IPR006616">
    <property type="entry name" value="DM9_repeat"/>
</dbReference>
<dbReference type="AlphaFoldDB" id="A0A430Q9F4"/>
<evidence type="ECO:0000313" key="2">
    <source>
        <dbReference type="Proteomes" id="UP000290809"/>
    </source>
</evidence>
<accession>A0A430Q9F4</accession>
<keyword evidence="2" id="KW-1185">Reference proteome</keyword>
<dbReference type="PANTHER" id="PTHR31649">
    <property type="entry name" value="AGAP009604-PA"/>
    <property type="match status" value="1"/>
</dbReference>
<evidence type="ECO:0000313" key="1">
    <source>
        <dbReference type="EMBL" id="RTG84348.1"/>
    </source>
</evidence>
<protein>
    <submittedName>
        <fullName evidence="1">Uncharacterized protein</fullName>
    </submittedName>
</protein>
<name>A0A430Q9F4_SCHBO</name>
<reference evidence="1 2" key="1">
    <citation type="journal article" date="2019" name="PLoS Pathog.">
        <title>Genome sequence of the bovine parasite Schistosoma bovis Tanzania.</title>
        <authorList>
            <person name="Oey H."/>
            <person name="Zakrzewski M."/>
            <person name="Gobert G."/>
            <person name="Gravermann K."/>
            <person name="Stoye J."/>
            <person name="Jones M."/>
            <person name="Mcmanus D."/>
            <person name="Krause L."/>
        </authorList>
    </citation>
    <scope>NUCLEOTIDE SEQUENCE [LARGE SCALE GENOMIC DNA]</scope>
    <source>
        <strain evidence="1 2">TAN1997</strain>
    </source>
</reference>
<comment type="caution">
    <text evidence="1">The sequence shown here is derived from an EMBL/GenBank/DDBJ whole genome shotgun (WGS) entry which is preliminary data.</text>
</comment>
<organism evidence="1 2">
    <name type="scientific">Schistosoma bovis</name>
    <name type="common">Blood fluke</name>
    <dbReference type="NCBI Taxonomy" id="6184"/>
    <lineage>
        <taxon>Eukaryota</taxon>
        <taxon>Metazoa</taxon>
        <taxon>Spiralia</taxon>
        <taxon>Lophotrochozoa</taxon>
        <taxon>Platyhelminthes</taxon>
        <taxon>Trematoda</taxon>
        <taxon>Digenea</taxon>
        <taxon>Strigeidida</taxon>
        <taxon>Schistosomatoidea</taxon>
        <taxon>Schistosomatidae</taxon>
        <taxon>Schistosoma</taxon>
    </lineage>
</organism>
<dbReference type="Pfam" id="PF11901">
    <property type="entry name" value="DM9"/>
    <property type="match status" value="1"/>
</dbReference>
<dbReference type="Proteomes" id="UP000290809">
    <property type="component" value="Unassembled WGS sequence"/>
</dbReference>
<dbReference type="EMBL" id="QMKO01002200">
    <property type="protein sequence ID" value="RTG84348.1"/>
    <property type="molecule type" value="Genomic_DNA"/>
</dbReference>